<dbReference type="PANTHER" id="PTHR33692:SF1">
    <property type="entry name" value="RIBOSOME MATURATION FACTOR RIMM"/>
    <property type="match status" value="1"/>
</dbReference>
<feature type="domain" description="RimM N-terminal" evidence="6">
    <location>
        <begin position="11"/>
        <end position="92"/>
    </location>
</feature>
<sequence>MAVRVGEWFCAGVVRGTHGLRGDLKVRPVTDDSASLLEAGELEFRKADGTATRQVPVRSSLHKGDVLLRLKGLEHIDEVQHLVGSEVYMPYRDLPDLEEDEFYWYQLEGLRVLDRTRGELGTLEEMFTTPAHDIYVVQGPYGEVLIPVVEQMIVRVDLVAGCIEVDLPEGLVPGSDEV</sequence>
<comment type="function">
    <text evidence="5">An accessory protein needed during the final step in the assembly of 30S ribosomal subunit, possibly for assembly of the head region. Essential for efficient processing of 16S rRNA. May be needed both before and after RbfA during the maturation of 16S rRNA. It has affinity for free ribosomal 30S subunits but not for 70S ribosomes.</text>
</comment>
<organism evidence="8 9">
    <name type="scientific">Desulfuromonas versatilis</name>
    <dbReference type="NCBI Taxonomy" id="2802975"/>
    <lineage>
        <taxon>Bacteria</taxon>
        <taxon>Pseudomonadati</taxon>
        <taxon>Thermodesulfobacteriota</taxon>
        <taxon>Desulfuromonadia</taxon>
        <taxon>Desulfuromonadales</taxon>
        <taxon>Desulfuromonadaceae</taxon>
        <taxon>Desulfuromonas</taxon>
    </lineage>
</organism>
<dbReference type="HAMAP" id="MF_00014">
    <property type="entry name" value="Ribosome_mat_RimM"/>
    <property type="match status" value="1"/>
</dbReference>
<dbReference type="SUPFAM" id="SSF50346">
    <property type="entry name" value="PRC-barrel domain"/>
    <property type="match status" value="1"/>
</dbReference>
<dbReference type="InterPro" id="IPR002676">
    <property type="entry name" value="RimM_N"/>
</dbReference>
<comment type="subunit">
    <text evidence="5">Binds ribosomal protein uS19.</text>
</comment>
<reference evidence="8 9" key="2">
    <citation type="journal article" date="2021" name="Int. J. Syst. Evol. Microbiol.">
        <title>Isolation and Polyphasic Characterization of Desulfuromonas versatilis sp. Nov., an Electrogenic Bacteria Capable of Versatile Metabolism Isolated from a Graphene Oxide-Reducing Enrichment Culture.</title>
        <authorList>
            <person name="Xie L."/>
            <person name="Yoshida N."/>
            <person name="Ishii S."/>
            <person name="Meng L."/>
        </authorList>
    </citation>
    <scope>NUCLEOTIDE SEQUENCE [LARGE SCALE GENOMIC DNA]</scope>
    <source>
        <strain evidence="8 9">NIT-T3</strain>
    </source>
</reference>
<comment type="subcellular location">
    <subcellularLocation>
        <location evidence="5">Cytoplasm</location>
    </subcellularLocation>
</comment>
<comment type="similarity">
    <text evidence="5">Belongs to the RimM family.</text>
</comment>
<dbReference type="InterPro" id="IPR036976">
    <property type="entry name" value="RimM_N_sf"/>
</dbReference>
<dbReference type="InterPro" id="IPR011033">
    <property type="entry name" value="PRC_barrel-like_sf"/>
</dbReference>
<dbReference type="InterPro" id="IPR009000">
    <property type="entry name" value="Transl_B-barrel_sf"/>
</dbReference>
<dbReference type="SUPFAM" id="SSF50447">
    <property type="entry name" value="Translation proteins"/>
    <property type="match status" value="1"/>
</dbReference>
<evidence type="ECO:0000256" key="4">
    <source>
        <dbReference type="ARBA" id="ARBA00023186"/>
    </source>
</evidence>
<dbReference type="NCBIfam" id="TIGR02273">
    <property type="entry name" value="16S_RimM"/>
    <property type="match status" value="1"/>
</dbReference>
<dbReference type="PANTHER" id="PTHR33692">
    <property type="entry name" value="RIBOSOME MATURATION FACTOR RIMM"/>
    <property type="match status" value="1"/>
</dbReference>
<evidence type="ECO:0000256" key="5">
    <source>
        <dbReference type="HAMAP-Rule" id="MF_00014"/>
    </source>
</evidence>
<evidence type="ECO:0000259" key="6">
    <source>
        <dbReference type="Pfam" id="PF01782"/>
    </source>
</evidence>
<dbReference type="Pfam" id="PF24986">
    <property type="entry name" value="PRC_RimM"/>
    <property type="match status" value="1"/>
</dbReference>
<dbReference type="Gene3D" id="2.30.30.240">
    <property type="entry name" value="PRC-barrel domain"/>
    <property type="match status" value="1"/>
</dbReference>
<keyword evidence="1 5" id="KW-0963">Cytoplasm</keyword>
<feature type="domain" description="Ribosome maturation factor RimM PRC barrel" evidence="7">
    <location>
        <begin position="104"/>
        <end position="171"/>
    </location>
</feature>
<comment type="domain">
    <text evidence="5">The PRC barrel domain binds ribosomal protein uS19.</text>
</comment>
<dbReference type="InterPro" id="IPR056792">
    <property type="entry name" value="PRC_RimM"/>
</dbReference>
<evidence type="ECO:0000313" key="9">
    <source>
        <dbReference type="Proteomes" id="UP001319827"/>
    </source>
</evidence>
<keyword evidence="4 5" id="KW-0143">Chaperone</keyword>
<dbReference type="Gene3D" id="2.40.30.60">
    <property type="entry name" value="RimM"/>
    <property type="match status" value="1"/>
</dbReference>
<evidence type="ECO:0000256" key="2">
    <source>
        <dbReference type="ARBA" id="ARBA00022517"/>
    </source>
</evidence>
<keyword evidence="9" id="KW-1185">Reference proteome</keyword>
<protein>
    <recommendedName>
        <fullName evidence="5">Ribosome maturation factor RimM</fullName>
    </recommendedName>
</protein>
<dbReference type="RefSeq" id="WP_221251376.1">
    <property type="nucleotide sequence ID" value="NZ_AP024355.1"/>
</dbReference>
<name>A0ABN6DV77_9BACT</name>
<keyword evidence="2 5" id="KW-0690">Ribosome biogenesis</keyword>
<evidence type="ECO:0000256" key="3">
    <source>
        <dbReference type="ARBA" id="ARBA00022552"/>
    </source>
</evidence>
<proteinExistence type="inferred from homology"/>
<dbReference type="InterPro" id="IPR011961">
    <property type="entry name" value="RimM"/>
</dbReference>
<dbReference type="EMBL" id="AP024355">
    <property type="protein sequence ID" value="BCR03942.1"/>
    <property type="molecule type" value="Genomic_DNA"/>
</dbReference>
<evidence type="ECO:0000259" key="7">
    <source>
        <dbReference type="Pfam" id="PF24986"/>
    </source>
</evidence>
<keyword evidence="3 5" id="KW-0698">rRNA processing</keyword>
<dbReference type="Pfam" id="PF01782">
    <property type="entry name" value="RimM"/>
    <property type="match status" value="1"/>
</dbReference>
<gene>
    <name evidence="5 8" type="primary">rimM</name>
    <name evidence="8" type="ORF">DESUT3_10110</name>
</gene>
<accession>A0ABN6DV77</accession>
<evidence type="ECO:0000313" key="8">
    <source>
        <dbReference type="EMBL" id="BCR03942.1"/>
    </source>
</evidence>
<evidence type="ECO:0000256" key="1">
    <source>
        <dbReference type="ARBA" id="ARBA00022490"/>
    </source>
</evidence>
<reference evidence="8 9" key="1">
    <citation type="journal article" date="2016" name="C (Basel)">
        <title>Selective Growth of and Electricity Production by Marine Exoelectrogenic Bacteria in Self-Aggregated Hydrogel of Microbially Reduced Graphene Oxide.</title>
        <authorList>
            <person name="Yoshida N."/>
            <person name="Goto Y."/>
            <person name="Miyata Y."/>
        </authorList>
    </citation>
    <scope>NUCLEOTIDE SEQUENCE [LARGE SCALE GENOMIC DNA]</scope>
    <source>
        <strain evidence="8 9">NIT-T3</strain>
    </source>
</reference>
<dbReference type="Proteomes" id="UP001319827">
    <property type="component" value="Chromosome"/>
</dbReference>